<name>V2WZ63_MONRO</name>
<gene>
    <name evidence="1" type="ORF">Moror_4833</name>
</gene>
<dbReference type="InterPro" id="IPR032567">
    <property type="entry name" value="RTL1-rel"/>
</dbReference>
<dbReference type="EMBL" id="AWSO01000301">
    <property type="protein sequence ID" value="ESK92123.1"/>
    <property type="molecule type" value="Genomic_DNA"/>
</dbReference>
<reference evidence="1 2" key="1">
    <citation type="journal article" date="2014" name="BMC Genomics">
        <title>Genome and secretome analysis of the hemibiotrophic fungal pathogen, Moniliophthora roreri, which causes frosty pod rot disease of cacao: mechanisms of the biotrophic and necrotrophic phases.</title>
        <authorList>
            <person name="Meinhardt L.W."/>
            <person name="Costa G.G.L."/>
            <person name="Thomazella D.P.T."/>
            <person name="Teixeira P.J.P.L."/>
            <person name="Carazzolle M.F."/>
            <person name="Schuster S.C."/>
            <person name="Carlson J.E."/>
            <person name="Guiltinan M.J."/>
            <person name="Mieczkowski P."/>
            <person name="Farmer A."/>
            <person name="Ramaraj T."/>
            <person name="Crozier J."/>
            <person name="Davis R.E."/>
            <person name="Shao J."/>
            <person name="Melnick R.L."/>
            <person name="Pereira G.A.G."/>
            <person name="Bailey B.A."/>
        </authorList>
    </citation>
    <scope>NUCLEOTIDE SEQUENCE [LARGE SCALE GENOMIC DNA]</scope>
    <source>
        <strain evidence="1 2">MCA 2997</strain>
    </source>
</reference>
<dbReference type="InterPro" id="IPR043502">
    <property type="entry name" value="DNA/RNA_pol_sf"/>
</dbReference>
<dbReference type="AlphaFoldDB" id="V2WZ63"/>
<dbReference type="Gene3D" id="3.10.10.10">
    <property type="entry name" value="HIV Type 1 Reverse Transcriptase, subunit A, domain 1"/>
    <property type="match status" value="1"/>
</dbReference>
<organism evidence="1 2">
    <name type="scientific">Moniliophthora roreri (strain MCA 2997)</name>
    <name type="common">Cocoa frosty pod rot fungus</name>
    <name type="synonym">Crinipellis roreri</name>
    <dbReference type="NCBI Taxonomy" id="1381753"/>
    <lineage>
        <taxon>Eukaryota</taxon>
        <taxon>Fungi</taxon>
        <taxon>Dikarya</taxon>
        <taxon>Basidiomycota</taxon>
        <taxon>Agaricomycotina</taxon>
        <taxon>Agaricomycetes</taxon>
        <taxon>Agaricomycetidae</taxon>
        <taxon>Agaricales</taxon>
        <taxon>Marasmiineae</taxon>
        <taxon>Marasmiaceae</taxon>
        <taxon>Moniliophthora</taxon>
    </lineage>
</organism>
<dbReference type="SUPFAM" id="SSF56672">
    <property type="entry name" value="DNA/RNA polymerases"/>
    <property type="match status" value="1"/>
</dbReference>
<dbReference type="InterPro" id="IPR043128">
    <property type="entry name" value="Rev_trsase/Diguanyl_cyclase"/>
</dbReference>
<evidence type="ECO:0000313" key="1">
    <source>
        <dbReference type="EMBL" id="ESK92123.1"/>
    </source>
</evidence>
<dbReference type="PANTHER" id="PTHR15503">
    <property type="entry name" value="LDOC1 RELATED"/>
    <property type="match status" value="1"/>
</dbReference>
<dbReference type="KEGG" id="mrr:Moror_4833"/>
<dbReference type="HOGENOM" id="CLU_000384_42_1_1"/>
<proteinExistence type="predicted"/>
<dbReference type="PANTHER" id="PTHR15503:SF22">
    <property type="entry name" value="TRANSPOSON TY3-I GAG POLYPROTEIN"/>
    <property type="match status" value="1"/>
</dbReference>
<dbReference type="Gene3D" id="3.30.70.270">
    <property type="match status" value="1"/>
</dbReference>
<comment type="caution">
    <text evidence="1">The sequence shown here is derived from an EMBL/GenBank/DDBJ whole genome shotgun (WGS) entry which is preliminary data.</text>
</comment>
<dbReference type="InterPro" id="IPR021109">
    <property type="entry name" value="Peptidase_aspartic_dom_sf"/>
</dbReference>
<protein>
    <submittedName>
        <fullName evidence="1">Pro-pol protein</fullName>
    </submittedName>
</protein>
<dbReference type="OrthoDB" id="3262920at2759"/>
<keyword evidence="2" id="KW-1185">Reference proteome</keyword>
<evidence type="ECO:0000313" key="2">
    <source>
        <dbReference type="Proteomes" id="UP000017559"/>
    </source>
</evidence>
<accession>V2WZ63</accession>
<sequence length="253" mass="29642">MATYTVGTRTLTDEFLISGLGKEDVILGLPWLQKYNPDINWKSGELMFRPKRYIKIPRNGSIFDKEDPEEIIARVDIQAKMSVSQTMAHTVEQKEQKLEDLIPEYLHKFKTQFEDREAEQFPILRSYNHAIDLKPDFVPKDCKLYSLTVLEQEELDKFLVENLHKEYIQKLKSPTASPFFFIGKKEKGKLQPMQDYHQLNDGTVKNAYPFLLVSDLIDKLQGTTIFSKFDLWNRYNNVHIKDGDQWKAAFKTN</sequence>
<dbReference type="Proteomes" id="UP000017559">
    <property type="component" value="Unassembled WGS sequence"/>
</dbReference>
<dbReference type="Gene3D" id="2.40.70.10">
    <property type="entry name" value="Acid Proteases"/>
    <property type="match status" value="1"/>
</dbReference>